<keyword evidence="4" id="KW-1185">Reference proteome</keyword>
<evidence type="ECO:0000256" key="1">
    <source>
        <dbReference type="ARBA" id="ARBA00006484"/>
    </source>
</evidence>
<evidence type="ECO:0000313" key="3">
    <source>
        <dbReference type="EMBL" id="SDO90441.1"/>
    </source>
</evidence>
<dbReference type="Proteomes" id="UP000198741">
    <property type="component" value="Chromosome I"/>
</dbReference>
<dbReference type="InterPro" id="IPR020904">
    <property type="entry name" value="Sc_DH/Rdtase_CS"/>
</dbReference>
<dbReference type="EMBL" id="LT629710">
    <property type="protein sequence ID" value="SDO90441.1"/>
    <property type="molecule type" value="Genomic_DNA"/>
</dbReference>
<dbReference type="STRING" id="1090615.SAMN04515671_2311"/>
<dbReference type="FunFam" id="3.40.50.720:FF:000084">
    <property type="entry name" value="Short-chain dehydrogenase reductase"/>
    <property type="match status" value="1"/>
</dbReference>
<proteinExistence type="inferred from homology"/>
<dbReference type="SUPFAM" id="SSF51735">
    <property type="entry name" value="NAD(P)-binding Rossmann-fold domains"/>
    <property type="match status" value="1"/>
</dbReference>
<comment type="similarity">
    <text evidence="1">Belongs to the short-chain dehydrogenases/reductases (SDR) family.</text>
</comment>
<dbReference type="RefSeq" id="WP_090476074.1">
    <property type="nucleotide sequence ID" value="NZ_LT629710.1"/>
</dbReference>
<keyword evidence="2" id="KW-0560">Oxidoreductase</keyword>
<organism evidence="3 4">
    <name type="scientific">Nakamurella panacisegetis</name>
    <dbReference type="NCBI Taxonomy" id="1090615"/>
    <lineage>
        <taxon>Bacteria</taxon>
        <taxon>Bacillati</taxon>
        <taxon>Actinomycetota</taxon>
        <taxon>Actinomycetes</taxon>
        <taxon>Nakamurellales</taxon>
        <taxon>Nakamurellaceae</taxon>
        <taxon>Nakamurella</taxon>
    </lineage>
</organism>
<sequence length="250" mass="26046">MTSLPLAGRTAFVTGSGSGIGAAIAARLAADGAMVTCVDVNSDAVNAVADRVGGIPLVLDLADTAAVAELTVDTDILVSNAGIQHVAPLHEFPVERFDFMMRLMLHTPFLLVRAALPAMYARGWGRVVHISSAHGLRASAFKSAYVMAKHGTEGLSKVTALEGAPHGVTSNCVNPGYVRTPLVQQQIADQARAHGLPEDEVLDKIILARSAIKRMLEPEEVANAVAYVVGPGSDLMTGASLSLDGGWTAQ</sequence>
<dbReference type="InterPro" id="IPR002347">
    <property type="entry name" value="SDR_fam"/>
</dbReference>
<dbReference type="InterPro" id="IPR036291">
    <property type="entry name" value="NAD(P)-bd_dom_sf"/>
</dbReference>
<dbReference type="Gene3D" id="3.40.50.720">
    <property type="entry name" value="NAD(P)-binding Rossmann-like Domain"/>
    <property type="match status" value="1"/>
</dbReference>
<protein>
    <submittedName>
        <fullName evidence="3">3-hydroxybutyrate dehydrogenase</fullName>
    </submittedName>
</protein>
<name>A0A1H0NCR9_9ACTN</name>
<reference evidence="3 4" key="1">
    <citation type="submission" date="2016-10" db="EMBL/GenBank/DDBJ databases">
        <authorList>
            <person name="de Groot N.N."/>
        </authorList>
    </citation>
    <scope>NUCLEOTIDE SEQUENCE [LARGE SCALE GENOMIC DNA]</scope>
    <source>
        <strain evidence="4">P4-7,KCTC 19426,CECT 7604</strain>
    </source>
</reference>
<dbReference type="PANTHER" id="PTHR42879">
    <property type="entry name" value="3-OXOACYL-(ACYL-CARRIER-PROTEIN) REDUCTASE"/>
    <property type="match status" value="1"/>
</dbReference>
<dbReference type="OrthoDB" id="9786435at2"/>
<dbReference type="PRINTS" id="PR00081">
    <property type="entry name" value="GDHRDH"/>
</dbReference>
<dbReference type="PROSITE" id="PS00061">
    <property type="entry name" value="ADH_SHORT"/>
    <property type="match status" value="1"/>
</dbReference>
<evidence type="ECO:0000256" key="2">
    <source>
        <dbReference type="ARBA" id="ARBA00023002"/>
    </source>
</evidence>
<dbReference type="AlphaFoldDB" id="A0A1H0NCR9"/>
<gene>
    <name evidence="3" type="ORF">SAMN04515671_2311</name>
</gene>
<dbReference type="PANTHER" id="PTHR42879:SF2">
    <property type="entry name" value="3-OXOACYL-[ACYL-CARRIER-PROTEIN] REDUCTASE FABG"/>
    <property type="match status" value="1"/>
</dbReference>
<dbReference type="GO" id="GO:0016491">
    <property type="term" value="F:oxidoreductase activity"/>
    <property type="evidence" value="ECO:0007669"/>
    <property type="project" value="UniProtKB-KW"/>
</dbReference>
<dbReference type="GO" id="GO:0032787">
    <property type="term" value="P:monocarboxylic acid metabolic process"/>
    <property type="evidence" value="ECO:0007669"/>
    <property type="project" value="UniProtKB-ARBA"/>
</dbReference>
<dbReference type="PRINTS" id="PR00080">
    <property type="entry name" value="SDRFAMILY"/>
</dbReference>
<dbReference type="NCBIfam" id="NF009093">
    <property type="entry name" value="PRK12429.1"/>
    <property type="match status" value="1"/>
</dbReference>
<evidence type="ECO:0000313" key="4">
    <source>
        <dbReference type="Proteomes" id="UP000198741"/>
    </source>
</evidence>
<accession>A0A1H0NCR9</accession>
<dbReference type="Pfam" id="PF13561">
    <property type="entry name" value="adh_short_C2"/>
    <property type="match status" value="1"/>
</dbReference>
<dbReference type="InterPro" id="IPR050259">
    <property type="entry name" value="SDR"/>
</dbReference>